<keyword evidence="1" id="KW-0812">Transmembrane</keyword>
<organism evidence="2 3">
    <name type="scientific">Rummeliibacillus stabekisii</name>
    <dbReference type="NCBI Taxonomy" id="241244"/>
    <lineage>
        <taxon>Bacteria</taxon>
        <taxon>Bacillati</taxon>
        <taxon>Bacillota</taxon>
        <taxon>Bacilli</taxon>
        <taxon>Bacillales</taxon>
        <taxon>Caryophanaceae</taxon>
        <taxon>Rummeliibacillus</taxon>
    </lineage>
</organism>
<dbReference type="AlphaFoldDB" id="A0A143HD09"/>
<dbReference type="Proteomes" id="UP000076021">
    <property type="component" value="Chromosome"/>
</dbReference>
<feature type="transmembrane region" description="Helical" evidence="1">
    <location>
        <begin position="12"/>
        <end position="31"/>
    </location>
</feature>
<dbReference type="InterPro" id="IPR047961">
    <property type="entry name" value="Transp_suffix-like"/>
</dbReference>
<proteinExistence type="predicted"/>
<keyword evidence="3" id="KW-1185">Reference proteome</keyword>
<keyword evidence="1" id="KW-1133">Transmembrane helix</keyword>
<protein>
    <recommendedName>
        <fullName evidence="4">Transporter suffix domain-containing protein</fullName>
    </recommendedName>
</protein>
<evidence type="ECO:0000313" key="2">
    <source>
        <dbReference type="EMBL" id="AMW99628.1"/>
    </source>
</evidence>
<keyword evidence="1" id="KW-0472">Membrane</keyword>
<accession>A0A143HD09</accession>
<reference evidence="3" key="2">
    <citation type="submission" date="2016-03" db="EMBL/GenBank/DDBJ databases">
        <authorList>
            <person name="Ploux O."/>
        </authorList>
    </citation>
    <scope>NUCLEOTIDE SEQUENCE [LARGE SCALE GENOMIC DNA]</scope>
    <source>
        <strain evidence="3">PP9</strain>
    </source>
</reference>
<evidence type="ECO:0000256" key="1">
    <source>
        <dbReference type="SAM" id="Phobius"/>
    </source>
</evidence>
<reference evidence="2 3" key="1">
    <citation type="journal article" date="2016" name="Genome Announc.">
        <title>Whole-Genome Sequence of Rummeliibacillus stabekisii Strain PP9 Isolated from Antarctic Soil.</title>
        <authorList>
            <person name="da Mota F.F."/>
            <person name="Vollu R.E."/>
            <person name="Jurelevicius D."/>
            <person name="Seldin L."/>
        </authorList>
    </citation>
    <scope>NUCLEOTIDE SEQUENCE [LARGE SCALE GENOMIC DNA]</scope>
    <source>
        <strain evidence="2 3">PP9</strain>
    </source>
</reference>
<gene>
    <name evidence="2" type="ORF">ATY39_09235</name>
</gene>
<feature type="transmembrane region" description="Helical" evidence="1">
    <location>
        <begin position="43"/>
        <end position="64"/>
    </location>
</feature>
<dbReference type="EMBL" id="CP014806">
    <property type="protein sequence ID" value="AMW99628.1"/>
    <property type="molecule type" value="Genomic_DNA"/>
</dbReference>
<evidence type="ECO:0000313" key="3">
    <source>
        <dbReference type="Proteomes" id="UP000076021"/>
    </source>
</evidence>
<name>A0A143HD09_9BACL</name>
<dbReference type="KEGG" id="rst:ATY39_09235"/>
<sequence>MLELPTDKKFIYKLGIGLLIFSMVLWLIPVITPFFPISLKLKAGIITSVLIIAEIIFWIGALLVGKEAAAKFKSYLNPNTWKKAKRNK</sequence>
<evidence type="ECO:0008006" key="4">
    <source>
        <dbReference type="Google" id="ProtNLM"/>
    </source>
</evidence>
<dbReference type="NCBIfam" id="NF033684">
    <property type="entry name" value="suffix_2_RND"/>
    <property type="match status" value="1"/>
</dbReference>